<dbReference type="EMBL" id="JADGJQ010000017">
    <property type="protein sequence ID" value="KAJ3180225.1"/>
    <property type="molecule type" value="Genomic_DNA"/>
</dbReference>
<evidence type="ECO:0000313" key="2">
    <source>
        <dbReference type="Proteomes" id="UP001212152"/>
    </source>
</evidence>
<dbReference type="AlphaFoldDB" id="A0AAD5TRJ0"/>
<reference evidence="1" key="1">
    <citation type="submission" date="2020-05" db="EMBL/GenBank/DDBJ databases">
        <title>Phylogenomic resolution of chytrid fungi.</title>
        <authorList>
            <person name="Stajich J.E."/>
            <person name="Amses K."/>
            <person name="Simmons R."/>
            <person name="Seto K."/>
            <person name="Myers J."/>
            <person name="Bonds A."/>
            <person name="Quandt C.A."/>
            <person name="Barry K."/>
            <person name="Liu P."/>
            <person name="Grigoriev I."/>
            <person name="Longcore J.E."/>
            <person name="James T.Y."/>
        </authorList>
    </citation>
    <scope>NUCLEOTIDE SEQUENCE</scope>
    <source>
        <strain evidence="1">JEL0379</strain>
    </source>
</reference>
<dbReference type="Proteomes" id="UP001212152">
    <property type="component" value="Unassembled WGS sequence"/>
</dbReference>
<proteinExistence type="predicted"/>
<organism evidence="1 2">
    <name type="scientific">Geranomyces variabilis</name>
    <dbReference type="NCBI Taxonomy" id="109894"/>
    <lineage>
        <taxon>Eukaryota</taxon>
        <taxon>Fungi</taxon>
        <taxon>Fungi incertae sedis</taxon>
        <taxon>Chytridiomycota</taxon>
        <taxon>Chytridiomycota incertae sedis</taxon>
        <taxon>Chytridiomycetes</taxon>
        <taxon>Spizellomycetales</taxon>
        <taxon>Powellomycetaceae</taxon>
        <taxon>Geranomyces</taxon>
    </lineage>
</organism>
<accession>A0AAD5TRJ0</accession>
<gene>
    <name evidence="1" type="ORF">HDU87_002102</name>
</gene>
<keyword evidence="2" id="KW-1185">Reference proteome</keyword>
<name>A0AAD5TRJ0_9FUNG</name>
<protein>
    <submittedName>
        <fullName evidence="1">Uncharacterized protein</fullName>
    </submittedName>
</protein>
<evidence type="ECO:0000313" key="1">
    <source>
        <dbReference type="EMBL" id="KAJ3180225.1"/>
    </source>
</evidence>
<sequence length="572" mass="62587">MLLLLKDSPHLHAAFAFLDWSADVFFNIIYTEQRSPITSDSPRAAKRARRELTVLQDFDRIMDAKTPRDERIGLLQVLAVMAAKHSFKMEAYLTSLLAAKLEGLLRDGDMEISGWALMCGASLPACPQRGRSQRLTGWNIALKLAVADAPSAAAGFYLLEREIERGLMSISDIADAFVQAGNAMINGTIPTSSSMLRFFTAYLKWSASNPRESANQSVLQCDVFAWLLKHPSSNVHSVLEYYAAMCGAFRIKDQGIHREPARTEEFLSEQRLLSSRRLCKLAAEEDVKGLAENERSKLCTLHSDPRIAAVLRDHVATVLQRWRSSGASSALMTDSLAVFMCGTASAQLPIKSDQLASTEEQAFFLSIRNITEYMAEAFPRMTSREATAFLSDLAEGLAAIAIFRASSNAEVESAESDAATPLVRSLAAALRSCSTDMDLDAPNASSAHNVQEPLDDFDAPVVGFVNNASGGAQAVPIGGQLQFYYDASALEGAQIARDIVFEYRCLSVLCQLLWSHDLGDQHHGLWKEACDALMEMLPVSLDGITIRGDDTLEFLEFAATRGLSASMETNSE</sequence>
<comment type="caution">
    <text evidence="1">The sequence shown here is derived from an EMBL/GenBank/DDBJ whole genome shotgun (WGS) entry which is preliminary data.</text>
</comment>